<evidence type="ECO:0000313" key="4">
    <source>
        <dbReference type="Proteomes" id="UP001552299"/>
    </source>
</evidence>
<dbReference type="Proteomes" id="UP001552299">
    <property type="component" value="Unassembled WGS sequence"/>
</dbReference>
<feature type="chain" id="PRO_5044879797" evidence="2">
    <location>
        <begin position="18"/>
        <end position="211"/>
    </location>
</feature>
<accession>A0ABD0V8L1</accession>
<gene>
    <name evidence="3" type="ORF">M5K25_011007</name>
</gene>
<keyword evidence="2" id="KW-0732">Signal</keyword>
<keyword evidence="1" id="KW-1133">Transmembrane helix</keyword>
<keyword evidence="4" id="KW-1185">Reference proteome</keyword>
<dbReference type="AlphaFoldDB" id="A0ABD0V8L1"/>
<evidence type="ECO:0000256" key="2">
    <source>
        <dbReference type="SAM" id="SignalP"/>
    </source>
</evidence>
<feature type="transmembrane region" description="Helical" evidence="1">
    <location>
        <begin position="86"/>
        <end position="104"/>
    </location>
</feature>
<feature type="transmembrane region" description="Helical" evidence="1">
    <location>
        <begin position="33"/>
        <end position="51"/>
    </location>
</feature>
<proteinExistence type="predicted"/>
<dbReference type="EMBL" id="JANQDX010000009">
    <property type="protein sequence ID" value="KAL0918956.1"/>
    <property type="molecule type" value="Genomic_DNA"/>
</dbReference>
<evidence type="ECO:0000256" key="1">
    <source>
        <dbReference type="SAM" id="Phobius"/>
    </source>
</evidence>
<organism evidence="3 4">
    <name type="scientific">Dendrobium thyrsiflorum</name>
    <name type="common">Pinecone-like raceme dendrobium</name>
    <name type="synonym">Orchid</name>
    <dbReference type="NCBI Taxonomy" id="117978"/>
    <lineage>
        <taxon>Eukaryota</taxon>
        <taxon>Viridiplantae</taxon>
        <taxon>Streptophyta</taxon>
        <taxon>Embryophyta</taxon>
        <taxon>Tracheophyta</taxon>
        <taxon>Spermatophyta</taxon>
        <taxon>Magnoliopsida</taxon>
        <taxon>Liliopsida</taxon>
        <taxon>Asparagales</taxon>
        <taxon>Orchidaceae</taxon>
        <taxon>Epidendroideae</taxon>
        <taxon>Malaxideae</taxon>
        <taxon>Dendrobiinae</taxon>
        <taxon>Dendrobium</taxon>
    </lineage>
</organism>
<comment type="caution">
    <text evidence="3">The sequence shown here is derived from an EMBL/GenBank/DDBJ whole genome shotgun (WGS) entry which is preliminary data.</text>
</comment>
<keyword evidence="1" id="KW-0812">Transmembrane</keyword>
<keyword evidence="1" id="KW-0472">Membrane</keyword>
<name>A0ABD0V8L1_DENTH</name>
<reference evidence="3 4" key="1">
    <citation type="journal article" date="2024" name="Plant Biotechnol. J.">
        <title>Dendrobium thyrsiflorum genome and its molecular insights into genes involved in important horticultural traits.</title>
        <authorList>
            <person name="Chen B."/>
            <person name="Wang J.Y."/>
            <person name="Zheng P.J."/>
            <person name="Li K.L."/>
            <person name="Liang Y.M."/>
            <person name="Chen X.F."/>
            <person name="Zhang C."/>
            <person name="Zhao X."/>
            <person name="He X."/>
            <person name="Zhang G.Q."/>
            <person name="Liu Z.J."/>
            <person name="Xu Q."/>
        </authorList>
    </citation>
    <scope>NUCLEOTIDE SEQUENCE [LARGE SCALE GENOMIC DNA]</scope>
    <source>
        <strain evidence="3">GZMU011</strain>
    </source>
</reference>
<feature type="signal peptide" evidence="2">
    <location>
        <begin position="1"/>
        <end position="17"/>
    </location>
</feature>
<evidence type="ECO:0000313" key="3">
    <source>
        <dbReference type="EMBL" id="KAL0918956.1"/>
    </source>
</evidence>
<sequence>MAPFAEWSLVLFLCVLAFRFLSSNPSAFGFSAGWLFLCQRLGFCGCWGLLLGSSVSLLFLLFRSLCAAVPMTLLACWAAVPRASLGNLFLAVGLSTSPFLLAYVKGKFAGPLPAQLISNHLDGDEPTKHGRWMEERWDSHPRYMRVTIGERGSLDKEVNVRKLKMSLFDGEDAHGWVYRVESYFPSFSKNRIELTTSFSTPRQNFRTKCSH</sequence>
<protein>
    <submittedName>
        <fullName evidence="3">Uncharacterized protein</fullName>
    </submittedName>
</protein>